<proteinExistence type="predicted"/>
<name>A0A6B8KM86_9HYPH</name>
<dbReference type="Pfam" id="PF20383">
    <property type="entry name" value="DUF6678"/>
    <property type="match status" value="1"/>
</dbReference>
<dbReference type="Proteomes" id="UP000309061">
    <property type="component" value="Chromosome"/>
</dbReference>
<dbReference type="InterPro" id="IPR046500">
    <property type="entry name" value="DUF6678"/>
</dbReference>
<dbReference type="KEGG" id="mhey:H2LOC_003310"/>
<gene>
    <name evidence="1" type="ORF">H2LOC_003310</name>
</gene>
<organism evidence="1 2">
    <name type="scientific">Methylocystis heyeri</name>
    <dbReference type="NCBI Taxonomy" id="391905"/>
    <lineage>
        <taxon>Bacteria</taxon>
        <taxon>Pseudomonadati</taxon>
        <taxon>Pseudomonadota</taxon>
        <taxon>Alphaproteobacteria</taxon>
        <taxon>Hyphomicrobiales</taxon>
        <taxon>Methylocystaceae</taxon>
        <taxon>Methylocystis</taxon>
    </lineage>
</organism>
<keyword evidence="2" id="KW-1185">Reference proteome</keyword>
<protein>
    <submittedName>
        <fullName evidence="1">Uncharacterized protein</fullName>
    </submittedName>
</protein>
<dbReference type="OrthoDB" id="8235233at2"/>
<dbReference type="AlphaFoldDB" id="A0A6B8KM86"/>
<accession>A0A6B8KM86</accession>
<dbReference type="EMBL" id="CP046052">
    <property type="protein sequence ID" value="QGM47933.1"/>
    <property type="molecule type" value="Genomic_DNA"/>
</dbReference>
<reference evidence="1 2" key="1">
    <citation type="submission" date="2019-11" db="EMBL/GenBank/DDBJ databases">
        <title>The genome sequence of Methylocystis heyeri.</title>
        <authorList>
            <person name="Oshkin I.Y."/>
            <person name="Miroshnikov K."/>
            <person name="Dedysh S.N."/>
        </authorList>
    </citation>
    <scope>NUCLEOTIDE SEQUENCE [LARGE SCALE GENOMIC DNA]</scope>
    <source>
        <strain evidence="1 2">H2</strain>
    </source>
</reference>
<evidence type="ECO:0000313" key="2">
    <source>
        <dbReference type="Proteomes" id="UP000309061"/>
    </source>
</evidence>
<evidence type="ECO:0000313" key="1">
    <source>
        <dbReference type="EMBL" id="QGM47933.1"/>
    </source>
</evidence>
<sequence>MNNTKWDELRLAMYAITPPPSWSALSTNGYRSPPDREWFYHFREGGYESILYVDIRVDGPNQRELVRSALKKVHVPGEESPEGFRVFGYITDGQAAAFL</sequence>